<proteinExistence type="predicted"/>
<protein>
    <recommendedName>
        <fullName evidence="6">Intracellular proteinase inhibitor BsuPI domain-containing protein</fullName>
    </recommendedName>
</protein>
<evidence type="ECO:0000256" key="1">
    <source>
        <dbReference type="SAM" id="MobiDB-lite"/>
    </source>
</evidence>
<evidence type="ECO:0000259" key="3">
    <source>
        <dbReference type="Pfam" id="PF12690"/>
    </source>
</evidence>
<dbReference type="Gene3D" id="2.60.40.2360">
    <property type="entry name" value="Intracellular proteinase inhibitor BsuPI"/>
    <property type="match status" value="1"/>
</dbReference>
<dbReference type="InterPro" id="IPR020481">
    <property type="entry name" value="Intracell_prot_inh_BsuPI"/>
</dbReference>
<evidence type="ECO:0008006" key="6">
    <source>
        <dbReference type="Google" id="ProtNLM"/>
    </source>
</evidence>
<dbReference type="Pfam" id="PF12690">
    <property type="entry name" value="BsuPI"/>
    <property type="match status" value="1"/>
</dbReference>
<dbReference type="EMBL" id="CP095073">
    <property type="protein sequence ID" value="UOQ43464.1"/>
    <property type="molecule type" value="Genomic_DNA"/>
</dbReference>
<feature type="region of interest" description="Disordered" evidence="1">
    <location>
        <begin position="1"/>
        <end position="22"/>
    </location>
</feature>
<gene>
    <name evidence="4" type="ORF">MUN89_16295</name>
</gene>
<feature type="domain" description="Bacterial spore germination immunoglobulin-like" evidence="2">
    <location>
        <begin position="172"/>
        <end position="215"/>
    </location>
</feature>
<name>A0ABY4EG63_9BACI</name>
<dbReference type="RefSeq" id="WP_244708823.1">
    <property type="nucleotide sequence ID" value="NZ_CP095073.1"/>
</dbReference>
<feature type="domain" description="Intracellular proteinase inhibitor BsuPI" evidence="3">
    <location>
        <begin position="31"/>
        <end position="127"/>
    </location>
</feature>
<dbReference type="Pfam" id="PF10648">
    <property type="entry name" value="Gmad2"/>
    <property type="match status" value="1"/>
</dbReference>
<keyword evidence="5" id="KW-1185">Reference proteome</keyword>
<feature type="compositionally biased region" description="Basic and acidic residues" evidence="1">
    <location>
        <begin position="1"/>
        <end position="10"/>
    </location>
</feature>
<evidence type="ECO:0000259" key="2">
    <source>
        <dbReference type="Pfam" id="PF10648"/>
    </source>
</evidence>
<dbReference type="InterPro" id="IPR038144">
    <property type="entry name" value="IPI"/>
</dbReference>
<evidence type="ECO:0000313" key="5">
    <source>
        <dbReference type="Proteomes" id="UP000831787"/>
    </source>
</evidence>
<accession>A0ABY4EG63</accession>
<evidence type="ECO:0000313" key="4">
    <source>
        <dbReference type="EMBL" id="UOQ43464.1"/>
    </source>
</evidence>
<sequence>MNLEEHEKASTDTGNQSEESVENMEALINQLTLDATVDTSSDRAAFHFSLTNQGDKPVILGFNSSQQYEIKVENSNGESVYTYSADKMFTQQLTTEELASQESLKNSETWEAIKTPGNYTVTITYLVSSINDQPLDAEPFQATQRFIIEDQKPEDPEANQAFKDIKVSGNNGNYTVTGKAKVFEGSFMYTVEDGHHVQIEPTAVQAEAGAPQWGHSG</sequence>
<dbReference type="Proteomes" id="UP000831787">
    <property type="component" value="Chromosome"/>
</dbReference>
<dbReference type="InterPro" id="IPR018911">
    <property type="entry name" value="Gmad2_Ig-like_dom"/>
</dbReference>
<organism evidence="4 5">
    <name type="scientific">Halobacillus salinarum</name>
    <dbReference type="NCBI Taxonomy" id="2932257"/>
    <lineage>
        <taxon>Bacteria</taxon>
        <taxon>Bacillati</taxon>
        <taxon>Bacillota</taxon>
        <taxon>Bacilli</taxon>
        <taxon>Bacillales</taxon>
        <taxon>Bacillaceae</taxon>
        <taxon>Halobacillus</taxon>
    </lineage>
</organism>
<reference evidence="4 5" key="1">
    <citation type="submission" date="2022-04" db="EMBL/GenBank/DDBJ databases">
        <title>Halobacillus sp. isolated from saltern.</title>
        <authorList>
            <person name="Won M."/>
            <person name="Lee C.-M."/>
            <person name="Woen H.-Y."/>
            <person name="Kwon S.-W."/>
        </authorList>
    </citation>
    <scope>NUCLEOTIDE SEQUENCE [LARGE SCALE GENOMIC DNA]</scope>
    <source>
        <strain evidence="4 5">SSBR10-3</strain>
    </source>
</reference>